<gene>
    <name evidence="6" type="primary">rps13</name>
    <name evidence="9" type="ORF">GCM10007112_17270</name>
    <name evidence="8" type="ORF">Vsou_02190</name>
</gene>
<dbReference type="GO" id="GO:0003735">
    <property type="term" value="F:structural constituent of ribosome"/>
    <property type="evidence" value="ECO:0007669"/>
    <property type="project" value="InterPro"/>
</dbReference>
<name>A0A830EKP1_9CREN</name>
<dbReference type="GO" id="GO:0015935">
    <property type="term" value="C:small ribosomal subunit"/>
    <property type="evidence" value="ECO:0007669"/>
    <property type="project" value="TreeGrafter"/>
</dbReference>
<keyword evidence="4 6" id="KW-0689">Ribosomal protein</keyword>
<comment type="similarity">
    <text evidence="1 6 7">Belongs to the universal ribosomal protein uS13 family.</text>
</comment>
<keyword evidence="3 6" id="KW-0694">RNA-binding</keyword>
<sequence length="160" mass="17554">MSQEIKQIVRIGDTDLDGFKPVVYALTKIRGIGVTTAYAICRYLGVNPLIRLGQLDDETIRKLDWAVRNLYQFAPGWFVNRPKDPETGRNMHLLGADLVLAARRDVDLMKKLRSWKGIRHNLGLKVRGQRTRTTGRLGLTVGVSKGKTAGGAGGAGGGKQ</sequence>
<dbReference type="Pfam" id="PF00416">
    <property type="entry name" value="Ribosomal_S13"/>
    <property type="match status" value="1"/>
</dbReference>
<dbReference type="AlphaFoldDB" id="A0A830EKP1"/>
<reference evidence="11" key="3">
    <citation type="submission" date="2022-09" db="EMBL/GenBank/DDBJ databases">
        <title>Complete genome sequence of Vulcanisaeta souniana.</title>
        <authorList>
            <person name="Kato S."/>
            <person name="Itoh T."/>
            <person name="Ohkuma M."/>
        </authorList>
    </citation>
    <scope>NUCLEOTIDE SEQUENCE [LARGE SCALE GENOMIC DNA]</scope>
    <source>
        <strain evidence="11">JCM 11219</strain>
    </source>
</reference>
<dbReference type="GeneID" id="76205772"/>
<evidence type="ECO:0000256" key="6">
    <source>
        <dbReference type="HAMAP-Rule" id="MF_01315"/>
    </source>
</evidence>
<dbReference type="PANTHER" id="PTHR10871">
    <property type="entry name" value="30S RIBOSOMAL PROTEIN S13/40S RIBOSOMAL PROTEIN S18"/>
    <property type="match status" value="1"/>
</dbReference>
<evidence type="ECO:0000313" key="11">
    <source>
        <dbReference type="Proteomes" id="UP001060771"/>
    </source>
</evidence>
<keyword evidence="2 6" id="KW-0699">rRNA-binding</keyword>
<dbReference type="HAMAP" id="MF_01315">
    <property type="entry name" value="Ribosomal_uS13"/>
    <property type="match status" value="1"/>
</dbReference>
<dbReference type="EMBL" id="BMNM01000007">
    <property type="protein sequence ID" value="GGI81064.1"/>
    <property type="molecule type" value="Genomic_DNA"/>
</dbReference>
<dbReference type="PROSITE" id="PS50159">
    <property type="entry name" value="RIBOSOMAL_S13_2"/>
    <property type="match status" value="1"/>
</dbReference>
<dbReference type="GO" id="GO:0006412">
    <property type="term" value="P:translation"/>
    <property type="evidence" value="ECO:0007669"/>
    <property type="project" value="UniProtKB-UniRule"/>
</dbReference>
<organism evidence="9 10">
    <name type="scientific">Vulcanisaeta souniana JCM 11219</name>
    <dbReference type="NCBI Taxonomy" id="1293586"/>
    <lineage>
        <taxon>Archaea</taxon>
        <taxon>Thermoproteota</taxon>
        <taxon>Thermoprotei</taxon>
        <taxon>Thermoproteales</taxon>
        <taxon>Thermoproteaceae</taxon>
        <taxon>Vulcanisaeta</taxon>
    </lineage>
</organism>
<dbReference type="OrthoDB" id="372127at2157"/>
<dbReference type="InterPro" id="IPR018269">
    <property type="entry name" value="Ribosomal_uS13_CS"/>
</dbReference>
<dbReference type="PIRSF" id="PIRSF002134">
    <property type="entry name" value="Ribosomal_S13"/>
    <property type="match status" value="1"/>
</dbReference>
<evidence type="ECO:0000313" key="10">
    <source>
        <dbReference type="Proteomes" id="UP000657075"/>
    </source>
</evidence>
<dbReference type="InterPro" id="IPR001892">
    <property type="entry name" value="Ribosomal_uS13"/>
</dbReference>
<evidence type="ECO:0000256" key="2">
    <source>
        <dbReference type="ARBA" id="ARBA00022730"/>
    </source>
</evidence>
<reference evidence="9" key="1">
    <citation type="journal article" date="2014" name="Int. J. Syst. Evol. Microbiol.">
        <title>Complete genome sequence of Corynebacterium casei LMG S-19264T (=DSM 44701T), isolated from a smear-ripened cheese.</title>
        <authorList>
            <consortium name="US DOE Joint Genome Institute (JGI-PGF)"/>
            <person name="Walter F."/>
            <person name="Albersmeier A."/>
            <person name="Kalinowski J."/>
            <person name="Ruckert C."/>
        </authorList>
    </citation>
    <scope>NUCLEOTIDE SEQUENCE</scope>
    <source>
        <strain evidence="9">JCM 11219</strain>
    </source>
</reference>
<dbReference type="InterPro" id="IPR027437">
    <property type="entry name" value="Rbsml_uS13_C"/>
</dbReference>
<dbReference type="Gene3D" id="4.10.910.10">
    <property type="entry name" value="30s ribosomal protein s13, domain 2"/>
    <property type="match status" value="1"/>
</dbReference>
<reference evidence="8" key="4">
    <citation type="journal article" date="2023" name="Microbiol. Resour. Announc.">
        <title>Complete Genome Sequence of Vulcanisaeta souniana Strain IC-059, a Hyperthermophilic Archaeon Isolated from Hot Spring Water in Japan.</title>
        <authorList>
            <person name="Kato S."/>
            <person name="Itoh T."/>
            <person name="Wu L."/>
            <person name="Ma J."/>
            <person name="Ohkuma M."/>
        </authorList>
    </citation>
    <scope>NUCLEOTIDE SEQUENCE</scope>
    <source>
        <strain evidence="8">JCM 11219</strain>
    </source>
</reference>
<dbReference type="PROSITE" id="PS00646">
    <property type="entry name" value="RIBOSOMAL_S13_1"/>
    <property type="match status" value="1"/>
</dbReference>
<evidence type="ECO:0000256" key="7">
    <source>
        <dbReference type="RuleBase" id="RU003830"/>
    </source>
</evidence>
<evidence type="ECO:0000256" key="1">
    <source>
        <dbReference type="ARBA" id="ARBA00008080"/>
    </source>
</evidence>
<accession>A0A830EKP1</accession>
<evidence type="ECO:0000313" key="8">
    <source>
        <dbReference type="EMBL" id="BDR91126.1"/>
    </source>
</evidence>
<dbReference type="InterPro" id="IPR019977">
    <property type="entry name" value="Ribosomal_uS13_archaeal"/>
</dbReference>
<dbReference type="GO" id="GO:0019843">
    <property type="term" value="F:rRNA binding"/>
    <property type="evidence" value="ECO:0007669"/>
    <property type="project" value="UniProtKB-UniRule"/>
</dbReference>
<keyword evidence="11" id="KW-1185">Reference proteome</keyword>
<protein>
    <recommendedName>
        <fullName evidence="6">Small ribosomal subunit protein uS13</fullName>
    </recommendedName>
</protein>
<comment type="subunit">
    <text evidence="6">Part of the 30S ribosomal subunit. Forms a loose heterodimer with protein S19. Forms two bridges to the 50S subunit in the 70S ribosome.</text>
</comment>
<reference evidence="9" key="2">
    <citation type="submission" date="2020-09" db="EMBL/GenBank/DDBJ databases">
        <authorList>
            <person name="Sun Q."/>
            <person name="Ohkuma M."/>
        </authorList>
    </citation>
    <scope>NUCLEOTIDE SEQUENCE</scope>
    <source>
        <strain evidence="9">JCM 11219</strain>
    </source>
</reference>
<evidence type="ECO:0000256" key="3">
    <source>
        <dbReference type="ARBA" id="ARBA00022884"/>
    </source>
</evidence>
<dbReference type="SUPFAM" id="SSF46946">
    <property type="entry name" value="S13-like H2TH domain"/>
    <property type="match status" value="1"/>
</dbReference>
<proteinExistence type="inferred from homology"/>
<dbReference type="Gene3D" id="1.10.8.50">
    <property type="match status" value="1"/>
</dbReference>
<evidence type="ECO:0000256" key="5">
    <source>
        <dbReference type="ARBA" id="ARBA00023274"/>
    </source>
</evidence>
<dbReference type="EMBL" id="AP026830">
    <property type="protein sequence ID" value="BDR91126.1"/>
    <property type="molecule type" value="Genomic_DNA"/>
</dbReference>
<dbReference type="Proteomes" id="UP001060771">
    <property type="component" value="Chromosome"/>
</dbReference>
<dbReference type="PANTHER" id="PTHR10871:SF3">
    <property type="entry name" value="SMALL RIBOSOMAL SUBUNIT PROTEIN US13"/>
    <property type="match status" value="1"/>
</dbReference>
<evidence type="ECO:0000313" key="9">
    <source>
        <dbReference type="EMBL" id="GGI81064.1"/>
    </source>
</evidence>
<evidence type="ECO:0000256" key="4">
    <source>
        <dbReference type="ARBA" id="ARBA00022980"/>
    </source>
</evidence>
<dbReference type="GO" id="GO:0005829">
    <property type="term" value="C:cytosol"/>
    <property type="evidence" value="ECO:0007669"/>
    <property type="project" value="TreeGrafter"/>
</dbReference>
<dbReference type="NCBIfam" id="NF003140">
    <property type="entry name" value="PRK04053.1"/>
    <property type="match status" value="1"/>
</dbReference>
<comment type="function">
    <text evidence="6">Located at the top of the head of the 30S subunit, it contacts several helices of the 16S rRNA. In the 70S ribosome it contacts the 23S rRNA (bridge B1a) and protein L5 of the 50S subunit (bridge B1b), connecting the 2 subunits; these bridges are implicated in subunit movement.</text>
</comment>
<dbReference type="RefSeq" id="WP_188603585.1">
    <property type="nucleotide sequence ID" value="NZ_AP026830.1"/>
</dbReference>
<dbReference type="Proteomes" id="UP000657075">
    <property type="component" value="Unassembled WGS sequence"/>
</dbReference>
<dbReference type="NCBIfam" id="TIGR03629">
    <property type="entry name" value="uS13_arch"/>
    <property type="match status" value="1"/>
</dbReference>
<keyword evidence="5 6" id="KW-0687">Ribonucleoprotein</keyword>
<dbReference type="InterPro" id="IPR010979">
    <property type="entry name" value="Ribosomal_uS13-like_H2TH"/>
</dbReference>